<dbReference type="PANTHER" id="PTHR11138:SF5">
    <property type="entry name" value="METHIONYL-TRNA FORMYLTRANSFERASE, MITOCHONDRIAL"/>
    <property type="match status" value="1"/>
</dbReference>
<evidence type="ECO:0000256" key="1">
    <source>
        <dbReference type="ARBA" id="ARBA00010699"/>
    </source>
</evidence>
<dbReference type="AlphaFoldDB" id="A0A7W8DGK0"/>
<dbReference type="InterPro" id="IPR002376">
    <property type="entry name" value="Formyl_transf_N"/>
</dbReference>
<dbReference type="CDD" id="cd08704">
    <property type="entry name" value="Met_tRNA_FMT_C"/>
    <property type="match status" value="1"/>
</dbReference>
<comment type="caution">
    <text evidence="6">The sequence shown here is derived from an EMBL/GenBank/DDBJ whole genome shotgun (WGS) entry which is preliminary data.</text>
</comment>
<dbReference type="InterPro" id="IPR005793">
    <property type="entry name" value="Formyl_trans_C"/>
</dbReference>
<evidence type="ECO:0000256" key="3">
    <source>
        <dbReference type="ARBA" id="ARBA00022917"/>
    </source>
</evidence>
<keyword evidence="7" id="KW-1185">Reference proteome</keyword>
<dbReference type="EC" id="2.1.2.9" evidence="6"/>
<evidence type="ECO:0000256" key="2">
    <source>
        <dbReference type="ARBA" id="ARBA00022679"/>
    </source>
</evidence>
<organism evidence="6 7">
    <name type="scientific">Desulfurispira natronophila</name>
    <dbReference type="NCBI Taxonomy" id="682562"/>
    <lineage>
        <taxon>Bacteria</taxon>
        <taxon>Pseudomonadati</taxon>
        <taxon>Chrysiogenota</taxon>
        <taxon>Chrysiogenia</taxon>
        <taxon>Chrysiogenales</taxon>
        <taxon>Chrysiogenaceae</taxon>
        <taxon>Desulfurispira</taxon>
    </lineage>
</organism>
<dbReference type="GO" id="GO:0004479">
    <property type="term" value="F:methionyl-tRNA formyltransferase activity"/>
    <property type="evidence" value="ECO:0007669"/>
    <property type="project" value="UniProtKB-EC"/>
</dbReference>
<protein>
    <submittedName>
        <fullName evidence="6">Methionyl-tRNA formyltransferase</fullName>
        <ecNumber evidence="6">2.1.2.9</ecNumber>
    </submittedName>
</protein>
<evidence type="ECO:0000259" key="5">
    <source>
        <dbReference type="Pfam" id="PF02911"/>
    </source>
</evidence>
<dbReference type="SUPFAM" id="SSF53328">
    <property type="entry name" value="Formyltransferase"/>
    <property type="match status" value="1"/>
</dbReference>
<reference evidence="6 7" key="1">
    <citation type="submission" date="2020-08" db="EMBL/GenBank/DDBJ databases">
        <title>Genomic Encyclopedia of Type Strains, Phase IV (KMG-IV): sequencing the most valuable type-strain genomes for metagenomic binning, comparative biology and taxonomic classification.</title>
        <authorList>
            <person name="Goeker M."/>
        </authorList>
    </citation>
    <scope>NUCLEOTIDE SEQUENCE [LARGE SCALE GENOMIC DNA]</scope>
    <source>
        <strain evidence="6 7">DSM 22071</strain>
    </source>
</reference>
<evidence type="ECO:0000259" key="4">
    <source>
        <dbReference type="Pfam" id="PF00551"/>
    </source>
</evidence>
<dbReference type="InterPro" id="IPR036477">
    <property type="entry name" value="Formyl_transf_N_sf"/>
</dbReference>
<dbReference type="Pfam" id="PF02911">
    <property type="entry name" value="Formyl_trans_C"/>
    <property type="match status" value="1"/>
</dbReference>
<comment type="similarity">
    <text evidence="1">Belongs to the Fmt family.</text>
</comment>
<feature type="domain" description="Formyl transferase C-terminal" evidence="5">
    <location>
        <begin position="197"/>
        <end position="282"/>
    </location>
</feature>
<feature type="domain" description="Formyl transferase N-terminal" evidence="4">
    <location>
        <begin position="1"/>
        <end position="159"/>
    </location>
</feature>
<dbReference type="Proteomes" id="UP000528322">
    <property type="component" value="Unassembled WGS sequence"/>
</dbReference>
<dbReference type="Pfam" id="PF00551">
    <property type="entry name" value="Formyl_trans_N"/>
    <property type="match status" value="1"/>
</dbReference>
<dbReference type="InterPro" id="IPR044135">
    <property type="entry name" value="Met-tRNA-FMT_C"/>
</dbReference>
<gene>
    <name evidence="6" type="ORF">HNR37_000761</name>
</gene>
<keyword evidence="2 6" id="KW-0808">Transferase</keyword>
<dbReference type="GO" id="GO:0005829">
    <property type="term" value="C:cytosol"/>
    <property type="evidence" value="ECO:0007669"/>
    <property type="project" value="TreeGrafter"/>
</dbReference>
<name>A0A7W8DGK0_9BACT</name>
<proteinExistence type="inferred from homology"/>
<sequence>MNIAVFGYSDFTRRCVQELMQKGHQVLLLCPRADQAHFETNAMAELNADIANFENMQDPNLLDILASFSTDYIFSIIFGYKIPPQVLQQARHGSINFHPAPLPEFRTANAWFWPLRMGVKESAICLHHMTQQWDSGNVILRLPFRLAPYETQGGYVKQVGAMAPTVIDKLEPMLLNPPLPAGEKQDSGAYYPRVTLRDLFIDFTQTTVQVEDLIRACNPFHPAQTMFRGENIEIVEAELVSGTPGQPGELHRIGDSLQVSCQDGRLQLHVVNVPLTGSYSAQRFAQCYEVKTGEMLEPISHFPQYAHLLDQ</sequence>
<keyword evidence="3" id="KW-0648">Protein biosynthesis</keyword>
<dbReference type="InterPro" id="IPR011034">
    <property type="entry name" value="Formyl_transferase-like_C_sf"/>
</dbReference>
<accession>A0A7W8DGK0</accession>
<dbReference type="PANTHER" id="PTHR11138">
    <property type="entry name" value="METHIONYL-TRNA FORMYLTRANSFERASE"/>
    <property type="match status" value="1"/>
</dbReference>
<evidence type="ECO:0000313" key="7">
    <source>
        <dbReference type="Proteomes" id="UP000528322"/>
    </source>
</evidence>
<dbReference type="EMBL" id="JACHID010000003">
    <property type="protein sequence ID" value="MBB5021452.1"/>
    <property type="molecule type" value="Genomic_DNA"/>
</dbReference>
<dbReference type="Gene3D" id="3.40.50.12230">
    <property type="match status" value="1"/>
</dbReference>
<evidence type="ECO:0000313" key="6">
    <source>
        <dbReference type="EMBL" id="MBB5021452.1"/>
    </source>
</evidence>
<dbReference type="RefSeq" id="WP_183730166.1">
    <property type="nucleotide sequence ID" value="NZ_JACHID010000003.1"/>
</dbReference>
<dbReference type="SUPFAM" id="SSF50486">
    <property type="entry name" value="FMT C-terminal domain-like"/>
    <property type="match status" value="1"/>
</dbReference>